<organism evidence="2 3">
    <name type="scientific">Mariprofundus ferrooxydans PV-1</name>
    <dbReference type="NCBI Taxonomy" id="314345"/>
    <lineage>
        <taxon>Bacteria</taxon>
        <taxon>Pseudomonadati</taxon>
        <taxon>Pseudomonadota</taxon>
        <taxon>Candidatius Mariprofundia</taxon>
        <taxon>Mariprofundales</taxon>
        <taxon>Mariprofundaceae</taxon>
        <taxon>Mariprofundus</taxon>
    </lineage>
</organism>
<reference evidence="2 3" key="1">
    <citation type="submission" date="2006-09" db="EMBL/GenBank/DDBJ databases">
        <authorList>
            <person name="Emerson D."/>
            <person name="Ferriera S."/>
            <person name="Johnson J."/>
            <person name="Kravitz S."/>
            <person name="Halpern A."/>
            <person name="Remington K."/>
            <person name="Beeson K."/>
            <person name="Tran B."/>
            <person name="Rogers Y.-H."/>
            <person name="Friedman R."/>
            <person name="Venter J.C."/>
        </authorList>
    </citation>
    <scope>NUCLEOTIDE SEQUENCE [LARGE SCALE GENOMIC DNA]</scope>
    <source>
        <strain evidence="2 3">PV-1</strain>
    </source>
</reference>
<feature type="compositionally biased region" description="Polar residues" evidence="1">
    <location>
        <begin position="104"/>
        <end position="117"/>
    </location>
</feature>
<name>Q0EWL6_9PROT</name>
<evidence type="ECO:0000313" key="3">
    <source>
        <dbReference type="Proteomes" id="UP000005297"/>
    </source>
</evidence>
<comment type="caution">
    <text evidence="2">The sequence shown here is derived from an EMBL/GenBank/DDBJ whole genome shotgun (WGS) entry which is preliminary data.</text>
</comment>
<protein>
    <submittedName>
        <fullName evidence="2">Uncharacterized protein</fullName>
    </submittedName>
</protein>
<dbReference type="AlphaFoldDB" id="Q0EWL6"/>
<gene>
    <name evidence="2" type="ORF">SPV1_12430</name>
</gene>
<dbReference type="EMBL" id="AATS01000019">
    <property type="protein sequence ID" value="EAU53661.1"/>
    <property type="molecule type" value="Genomic_DNA"/>
</dbReference>
<proteinExistence type="predicted"/>
<sequence length="240" mass="27004">MSRFMILKNQKIHAIESSVDDVNASIGRDFRVKKQDSYEVQDLKSGEKVCVEALLKRLRVDATPVKEVKISPQKQRKPIARSTRPIARTPITRSTKPIARQPASFPSNKSGSVQSWRASGKKPKPGRNDIIDDQYSAWLGGQPCIITGMVADRGVGPDSIHCHHIRGRSRGRRNDYAQVPLIGHMHTWSNHSYHVLGKSSFLERWKDCIPDGVDDIVVYFEARAKAFKAQYDAEMKGLIS</sequence>
<dbReference type="InParanoid" id="Q0EWL6"/>
<evidence type="ECO:0000313" key="2">
    <source>
        <dbReference type="EMBL" id="EAU53661.1"/>
    </source>
</evidence>
<accession>Q0EWL6</accession>
<feature type="region of interest" description="Disordered" evidence="1">
    <location>
        <begin position="69"/>
        <end position="129"/>
    </location>
</feature>
<dbReference type="Proteomes" id="UP000005297">
    <property type="component" value="Unassembled WGS sequence"/>
</dbReference>
<evidence type="ECO:0000256" key="1">
    <source>
        <dbReference type="SAM" id="MobiDB-lite"/>
    </source>
</evidence>
<dbReference type="HOGENOM" id="CLU_1155326_0_0_0"/>
<keyword evidence="3" id="KW-1185">Reference proteome</keyword>